<comment type="subcellular location">
    <subcellularLocation>
        <location evidence="6 8">Cytoplasm</location>
    </subcellularLocation>
</comment>
<keyword evidence="5 6" id="KW-0067">ATP-binding</keyword>
<feature type="binding site" evidence="6">
    <location>
        <position position="36"/>
    </location>
    <ligand>
        <name>AMP</name>
        <dbReference type="ChEBI" id="CHEBI:456215"/>
    </ligand>
</feature>
<dbReference type="GO" id="GO:0005524">
    <property type="term" value="F:ATP binding"/>
    <property type="evidence" value="ECO:0007669"/>
    <property type="project" value="UniProtKB-UniRule"/>
</dbReference>
<feature type="binding site" evidence="6">
    <location>
        <position position="133"/>
    </location>
    <ligand>
        <name>Zn(2+)</name>
        <dbReference type="ChEBI" id="CHEBI:29105"/>
        <note>structural</note>
    </ligand>
</feature>
<feature type="binding site" evidence="6">
    <location>
        <position position="150"/>
    </location>
    <ligand>
        <name>Zn(2+)</name>
        <dbReference type="ChEBI" id="CHEBI:29105"/>
        <note>structural</note>
    </ligand>
</feature>
<organism evidence="10 11">
    <name type="scientific">Kouleothrix aurantiaca</name>
    <dbReference type="NCBI Taxonomy" id="186479"/>
    <lineage>
        <taxon>Bacteria</taxon>
        <taxon>Bacillati</taxon>
        <taxon>Chloroflexota</taxon>
        <taxon>Chloroflexia</taxon>
        <taxon>Chloroflexales</taxon>
        <taxon>Roseiflexineae</taxon>
        <taxon>Roseiflexaceae</taxon>
        <taxon>Kouleothrix</taxon>
    </lineage>
</organism>
<evidence type="ECO:0000256" key="6">
    <source>
        <dbReference type="HAMAP-Rule" id="MF_00235"/>
    </source>
</evidence>
<dbReference type="NCBIfam" id="NF001380">
    <property type="entry name" value="PRK00279.1-2"/>
    <property type="match status" value="1"/>
</dbReference>
<comment type="function">
    <text evidence="6">Catalyzes the reversible transfer of the terminal phosphate group between ATP and AMP. Plays an important role in cellular energy homeostasis and in adenine nucleotide metabolism.</text>
</comment>
<evidence type="ECO:0000256" key="8">
    <source>
        <dbReference type="RuleBase" id="RU003331"/>
    </source>
</evidence>
<keyword evidence="3 6" id="KW-0547">Nucleotide-binding</keyword>
<feature type="region of interest" description="LID" evidence="6">
    <location>
        <begin position="126"/>
        <end position="163"/>
    </location>
</feature>
<dbReference type="InterPro" id="IPR000850">
    <property type="entry name" value="Adenylat/UMP-CMP_kin"/>
</dbReference>
<dbReference type="NCBIfam" id="NF001381">
    <property type="entry name" value="PRK00279.1-3"/>
    <property type="match status" value="1"/>
</dbReference>
<feature type="domain" description="Adenylate kinase active site lid" evidence="9">
    <location>
        <begin position="127"/>
        <end position="162"/>
    </location>
</feature>
<keyword evidence="1 6" id="KW-0808">Transferase</keyword>
<keyword evidence="6" id="KW-0963">Cytoplasm</keyword>
<keyword evidence="6" id="KW-0479">Metal-binding</keyword>
<gene>
    <name evidence="6" type="primary">adk</name>
    <name evidence="10" type="ORF">SE17_02850</name>
</gene>
<evidence type="ECO:0000256" key="3">
    <source>
        <dbReference type="ARBA" id="ARBA00022741"/>
    </source>
</evidence>
<sequence>MDIILLGPPGAGKGTQAFAIEHHVGVKHIASGDLFRAAIKQGTPLGKQAQGYMSRGELVPDELVIRMIIERVTCDDCADGVLFDGFPRTEAQAAALDTALREHGRQIDTVLFLNVPGDVLLKRMAGRQMCNTCGAIHNIYFFPSKRDGICDTCGDALYQRSDDNLETARHRLEVYFAQTRPLISYYRSLGKLVEIDGLRPIDHVTDAMLESLGVMQTLERAA</sequence>
<feature type="region of interest" description="NMP" evidence="6">
    <location>
        <begin position="30"/>
        <end position="59"/>
    </location>
</feature>
<comment type="domain">
    <text evidence="6">Consists of three domains, a large central CORE domain and two small peripheral domains, NMPbind and LID, which undergo movements during catalysis. The LID domain closes over the site of phosphoryl transfer upon ATP binding. Assembling and dissambling the active center during each catalytic cycle provides an effective means to prevent ATP hydrolysis. Some bacteria have evolved a zinc-coordinating structure that stabilizes the LID domain.</text>
</comment>
<evidence type="ECO:0000256" key="2">
    <source>
        <dbReference type="ARBA" id="ARBA00022727"/>
    </source>
</evidence>
<evidence type="ECO:0000259" key="9">
    <source>
        <dbReference type="Pfam" id="PF05191"/>
    </source>
</evidence>
<dbReference type="CDD" id="cd01428">
    <property type="entry name" value="ADK"/>
    <property type="match status" value="1"/>
</dbReference>
<evidence type="ECO:0000313" key="11">
    <source>
        <dbReference type="Proteomes" id="UP000050509"/>
    </source>
</evidence>
<dbReference type="GO" id="GO:0044209">
    <property type="term" value="P:AMP salvage"/>
    <property type="evidence" value="ECO:0007669"/>
    <property type="project" value="UniProtKB-UniRule"/>
</dbReference>
<evidence type="ECO:0000313" key="10">
    <source>
        <dbReference type="EMBL" id="KPV54593.1"/>
    </source>
</evidence>
<dbReference type="Proteomes" id="UP000050509">
    <property type="component" value="Unassembled WGS sequence"/>
</dbReference>
<dbReference type="HAMAP" id="MF_00235">
    <property type="entry name" value="Adenylate_kinase_Adk"/>
    <property type="match status" value="1"/>
</dbReference>
<protein>
    <recommendedName>
        <fullName evidence="6 8">Adenylate kinase</fullName>
        <shortName evidence="6">AK</shortName>
        <ecNumber evidence="6 8">2.7.4.3</ecNumber>
    </recommendedName>
    <alternativeName>
        <fullName evidence="6">ATP-AMP transphosphorylase</fullName>
    </alternativeName>
    <alternativeName>
        <fullName evidence="6">ATP:AMP phosphotransferase</fullName>
    </alternativeName>
    <alternativeName>
        <fullName evidence="6">Adenylate monophosphate kinase</fullName>
    </alternativeName>
</protein>
<feature type="binding site" evidence="6">
    <location>
        <position position="199"/>
    </location>
    <ligand>
        <name>ATP</name>
        <dbReference type="ChEBI" id="CHEBI:30616"/>
    </ligand>
</feature>
<accession>A0A0P9D693</accession>
<dbReference type="Pfam" id="PF00406">
    <property type="entry name" value="ADK"/>
    <property type="match status" value="1"/>
</dbReference>
<dbReference type="GO" id="GO:0004017">
    <property type="term" value="F:AMP kinase activity"/>
    <property type="evidence" value="ECO:0007669"/>
    <property type="project" value="UniProtKB-UniRule"/>
</dbReference>
<feature type="binding site" evidence="6">
    <location>
        <begin position="85"/>
        <end position="88"/>
    </location>
    <ligand>
        <name>AMP</name>
        <dbReference type="ChEBI" id="CHEBI:456215"/>
    </ligand>
</feature>
<keyword evidence="4 6" id="KW-0418">Kinase</keyword>
<feature type="binding site" evidence="6">
    <location>
        <position position="31"/>
    </location>
    <ligand>
        <name>AMP</name>
        <dbReference type="ChEBI" id="CHEBI:456215"/>
    </ligand>
</feature>
<reference evidence="10 11" key="1">
    <citation type="submission" date="2015-09" db="EMBL/GenBank/DDBJ databases">
        <title>Draft genome sequence of Kouleothrix aurantiaca JCM 19913.</title>
        <authorList>
            <person name="Hemp J."/>
        </authorList>
    </citation>
    <scope>NUCLEOTIDE SEQUENCE [LARGE SCALE GENOMIC DNA]</scope>
    <source>
        <strain evidence="10 11">COM-B</strain>
    </source>
</reference>
<dbReference type="PATRIC" id="fig|186479.3.peg.7269"/>
<proteinExistence type="inferred from homology"/>
<comment type="catalytic activity">
    <reaction evidence="6 8">
        <text>AMP + ATP = 2 ADP</text>
        <dbReference type="Rhea" id="RHEA:12973"/>
        <dbReference type="ChEBI" id="CHEBI:30616"/>
        <dbReference type="ChEBI" id="CHEBI:456215"/>
        <dbReference type="ChEBI" id="CHEBI:456216"/>
        <dbReference type="EC" id="2.7.4.3"/>
    </reaction>
</comment>
<dbReference type="Gene3D" id="3.40.50.300">
    <property type="entry name" value="P-loop containing nucleotide triphosphate hydrolases"/>
    <property type="match status" value="1"/>
</dbReference>
<dbReference type="InterPro" id="IPR007862">
    <property type="entry name" value="Adenylate_kinase_lid-dom"/>
</dbReference>
<feature type="binding site" evidence="6">
    <location>
        <position position="130"/>
    </location>
    <ligand>
        <name>Zn(2+)</name>
        <dbReference type="ChEBI" id="CHEBI:29105"/>
        <note>structural</note>
    </ligand>
</feature>
<dbReference type="GO" id="GO:0005737">
    <property type="term" value="C:cytoplasm"/>
    <property type="evidence" value="ECO:0007669"/>
    <property type="project" value="UniProtKB-SubCell"/>
</dbReference>
<dbReference type="PRINTS" id="PR00094">
    <property type="entry name" value="ADENYLTKNASE"/>
</dbReference>
<feature type="binding site" evidence="6">
    <location>
        <begin position="57"/>
        <end position="59"/>
    </location>
    <ligand>
        <name>AMP</name>
        <dbReference type="ChEBI" id="CHEBI:456215"/>
    </ligand>
</feature>
<dbReference type="PANTHER" id="PTHR23359">
    <property type="entry name" value="NUCLEOTIDE KINASE"/>
    <property type="match status" value="1"/>
</dbReference>
<dbReference type="Pfam" id="PF05191">
    <property type="entry name" value="ADK_lid"/>
    <property type="match status" value="1"/>
</dbReference>
<feature type="binding site" evidence="6">
    <location>
        <position position="171"/>
    </location>
    <ligand>
        <name>AMP</name>
        <dbReference type="ChEBI" id="CHEBI:456215"/>
    </ligand>
</feature>
<evidence type="ECO:0000256" key="7">
    <source>
        <dbReference type="RuleBase" id="RU003330"/>
    </source>
</evidence>
<evidence type="ECO:0000256" key="4">
    <source>
        <dbReference type="ARBA" id="ARBA00022777"/>
    </source>
</evidence>
<keyword evidence="11" id="KW-1185">Reference proteome</keyword>
<dbReference type="InterPro" id="IPR006259">
    <property type="entry name" value="Adenyl_kin_sub"/>
</dbReference>
<name>A0A0P9D693_9CHLR</name>
<dbReference type="SUPFAM" id="SSF52540">
    <property type="entry name" value="P-loop containing nucleoside triphosphate hydrolases"/>
    <property type="match status" value="1"/>
</dbReference>
<keyword evidence="2 6" id="KW-0545">Nucleotide biosynthesis</keyword>
<evidence type="ECO:0000256" key="5">
    <source>
        <dbReference type="ARBA" id="ARBA00022840"/>
    </source>
</evidence>
<dbReference type="InterPro" id="IPR027417">
    <property type="entry name" value="P-loop_NTPase"/>
</dbReference>
<feature type="binding site" evidence="6">
    <location>
        <position position="127"/>
    </location>
    <ligand>
        <name>ATP</name>
        <dbReference type="ChEBI" id="CHEBI:30616"/>
    </ligand>
</feature>
<dbReference type="FunFam" id="3.40.50.300:FF:000106">
    <property type="entry name" value="Adenylate kinase mitochondrial"/>
    <property type="match status" value="1"/>
</dbReference>
<comment type="caution">
    <text evidence="10">The sequence shown here is derived from an EMBL/GenBank/DDBJ whole genome shotgun (WGS) entry which is preliminary data.</text>
</comment>
<dbReference type="PROSITE" id="PS00113">
    <property type="entry name" value="ADENYLATE_KINASE"/>
    <property type="match status" value="1"/>
</dbReference>
<evidence type="ECO:0000256" key="1">
    <source>
        <dbReference type="ARBA" id="ARBA00022679"/>
    </source>
</evidence>
<dbReference type="NCBIfam" id="TIGR01351">
    <property type="entry name" value="adk"/>
    <property type="match status" value="1"/>
</dbReference>
<feature type="binding site" evidence="6">
    <location>
        <begin position="10"/>
        <end position="15"/>
    </location>
    <ligand>
        <name>ATP</name>
        <dbReference type="ChEBI" id="CHEBI:30616"/>
    </ligand>
</feature>
<dbReference type="EMBL" id="LJCR01000035">
    <property type="protein sequence ID" value="KPV54593.1"/>
    <property type="molecule type" value="Genomic_DNA"/>
</dbReference>
<dbReference type="UniPathway" id="UPA00588">
    <property type="reaction ID" value="UER00649"/>
</dbReference>
<comment type="pathway">
    <text evidence="6">Purine metabolism; AMP biosynthesis via salvage pathway; AMP from ADP: step 1/1.</text>
</comment>
<dbReference type="AlphaFoldDB" id="A0A0P9D693"/>
<dbReference type="EC" id="2.7.4.3" evidence="6 8"/>
<feature type="binding site" evidence="6">
    <location>
        <begin position="136"/>
        <end position="137"/>
    </location>
    <ligand>
        <name>ATP</name>
        <dbReference type="ChEBI" id="CHEBI:30616"/>
    </ligand>
</feature>
<keyword evidence="6" id="KW-0862">Zinc</keyword>
<feature type="binding site" evidence="6">
    <location>
        <position position="92"/>
    </location>
    <ligand>
        <name>AMP</name>
        <dbReference type="ChEBI" id="CHEBI:456215"/>
    </ligand>
</feature>
<comment type="subunit">
    <text evidence="6 8">Monomer.</text>
</comment>
<dbReference type="NCBIfam" id="NF011100">
    <property type="entry name" value="PRK14527.1"/>
    <property type="match status" value="1"/>
</dbReference>
<dbReference type="InterPro" id="IPR033690">
    <property type="entry name" value="Adenylat_kinase_CS"/>
</dbReference>
<comment type="similarity">
    <text evidence="6 7">Belongs to the adenylate kinase family.</text>
</comment>
<feature type="binding site" evidence="6">
    <location>
        <position position="160"/>
    </location>
    <ligand>
        <name>AMP</name>
        <dbReference type="ChEBI" id="CHEBI:456215"/>
    </ligand>
</feature>
<dbReference type="GO" id="GO:0008270">
    <property type="term" value="F:zinc ion binding"/>
    <property type="evidence" value="ECO:0007669"/>
    <property type="project" value="UniProtKB-UniRule"/>
</dbReference>
<feature type="binding site" evidence="6">
    <location>
        <position position="153"/>
    </location>
    <ligand>
        <name>Zn(2+)</name>
        <dbReference type="ChEBI" id="CHEBI:29105"/>
        <note>structural</note>
    </ligand>
</feature>